<dbReference type="Proteomes" id="UP001377567">
    <property type="component" value="Unassembled WGS sequence"/>
</dbReference>
<name>A0AAV5RR31_MAUHU</name>
<comment type="caution">
    <text evidence="2">The sequence shown here is derived from an EMBL/GenBank/DDBJ whole genome shotgun (WGS) entry which is preliminary data.</text>
</comment>
<dbReference type="AlphaFoldDB" id="A0AAV5RR31"/>
<keyword evidence="3" id="KW-1185">Reference proteome</keyword>
<sequence>MELYGYLILIVIVVGFLALLPLVSGVGTFNMNKGANVQGKKKEGMVDFKLAAEKEGRTGTASSSSRAGKFSVDSKTGLKRRVIGKYSADPSTYDFDIDDLINEDAVQEREEQEKRYADMAGKTEEVLDELV</sequence>
<keyword evidence="1" id="KW-1133">Transmembrane helix</keyword>
<evidence type="ECO:0000256" key="1">
    <source>
        <dbReference type="SAM" id="Phobius"/>
    </source>
</evidence>
<organism evidence="2 3">
    <name type="scientific">Maudiozyma humilis</name>
    <name type="common">Sour dough yeast</name>
    <name type="synonym">Kazachstania humilis</name>
    <dbReference type="NCBI Taxonomy" id="51915"/>
    <lineage>
        <taxon>Eukaryota</taxon>
        <taxon>Fungi</taxon>
        <taxon>Dikarya</taxon>
        <taxon>Ascomycota</taxon>
        <taxon>Saccharomycotina</taxon>
        <taxon>Saccharomycetes</taxon>
        <taxon>Saccharomycetales</taxon>
        <taxon>Saccharomycetaceae</taxon>
        <taxon>Maudiozyma</taxon>
    </lineage>
</organism>
<evidence type="ECO:0000313" key="3">
    <source>
        <dbReference type="Proteomes" id="UP001377567"/>
    </source>
</evidence>
<gene>
    <name evidence="2" type="ORF">DAKH74_003240</name>
</gene>
<proteinExistence type="predicted"/>
<feature type="transmembrane region" description="Helical" evidence="1">
    <location>
        <begin position="6"/>
        <end position="31"/>
    </location>
</feature>
<accession>A0AAV5RR31</accession>
<reference evidence="2 3" key="1">
    <citation type="journal article" date="2023" name="Elife">
        <title>Identification of key yeast species and microbe-microbe interactions impacting larval growth of Drosophila in the wild.</title>
        <authorList>
            <person name="Mure A."/>
            <person name="Sugiura Y."/>
            <person name="Maeda R."/>
            <person name="Honda K."/>
            <person name="Sakurai N."/>
            <person name="Takahashi Y."/>
            <person name="Watada M."/>
            <person name="Katoh T."/>
            <person name="Gotoh A."/>
            <person name="Gotoh Y."/>
            <person name="Taniguchi I."/>
            <person name="Nakamura K."/>
            <person name="Hayashi T."/>
            <person name="Katayama T."/>
            <person name="Uemura T."/>
            <person name="Hattori Y."/>
        </authorList>
    </citation>
    <scope>NUCLEOTIDE SEQUENCE [LARGE SCALE GENOMIC DNA]</scope>
    <source>
        <strain evidence="2 3">KH-74</strain>
    </source>
</reference>
<dbReference type="EMBL" id="BTGD01000001">
    <property type="protein sequence ID" value="GMM53708.1"/>
    <property type="molecule type" value="Genomic_DNA"/>
</dbReference>
<protein>
    <submittedName>
        <fullName evidence="2">Exp1 protein</fullName>
    </submittedName>
</protein>
<keyword evidence="1" id="KW-0472">Membrane</keyword>
<evidence type="ECO:0000313" key="2">
    <source>
        <dbReference type="EMBL" id="GMM53708.1"/>
    </source>
</evidence>
<keyword evidence="1" id="KW-0812">Transmembrane</keyword>